<dbReference type="EMBL" id="BLXT01003994">
    <property type="protein sequence ID" value="GFO08779.1"/>
    <property type="molecule type" value="Genomic_DNA"/>
</dbReference>
<feature type="region of interest" description="Disordered" evidence="1">
    <location>
        <begin position="1"/>
        <end position="100"/>
    </location>
</feature>
<keyword evidence="3" id="KW-1185">Reference proteome</keyword>
<comment type="caution">
    <text evidence="2">The sequence shown here is derived from an EMBL/GenBank/DDBJ whole genome shotgun (WGS) entry which is preliminary data.</text>
</comment>
<protein>
    <submittedName>
        <fullName evidence="2">Uncharacterized protein</fullName>
    </submittedName>
</protein>
<proteinExistence type="predicted"/>
<evidence type="ECO:0000313" key="2">
    <source>
        <dbReference type="EMBL" id="GFO08779.1"/>
    </source>
</evidence>
<sequence length="112" mass="13414">MGRSNSNREPEMDRPLQITERVCYPSWNNSSLPEETHRKEEEAEKERKSEIERERENESKRGRVKKGGEAIRQTDRQADRQTDREKERAHDTRVSLICSSIHQRLQPWKTLR</sequence>
<dbReference type="AlphaFoldDB" id="A0AAV4AM02"/>
<evidence type="ECO:0000313" key="3">
    <source>
        <dbReference type="Proteomes" id="UP000735302"/>
    </source>
</evidence>
<feature type="compositionally biased region" description="Basic and acidic residues" evidence="1">
    <location>
        <begin position="34"/>
        <end position="93"/>
    </location>
</feature>
<organism evidence="2 3">
    <name type="scientific">Plakobranchus ocellatus</name>
    <dbReference type="NCBI Taxonomy" id="259542"/>
    <lineage>
        <taxon>Eukaryota</taxon>
        <taxon>Metazoa</taxon>
        <taxon>Spiralia</taxon>
        <taxon>Lophotrochozoa</taxon>
        <taxon>Mollusca</taxon>
        <taxon>Gastropoda</taxon>
        <taxon>Heterobranchia</taxon>
        <taxon>Euthyneura</taxon>
        <taxon>Panpulmonata</taxon>
        <taxon>Sacoglossa</taxon>
        <taxon>Placobranchoidea</taxon>
        <taxon>Plakobranchidae</taxon>
        <taxon>Plakobranchus</taxon>
    </lineage>
</organism>
<dbReference type="Proteomes" id="UP000735302">
    <property type="component" value="Unassembled WGS sequence"/>
</dbReference>
<evidence type="ECO:0000256" key="1">
    <source>
        <dbReference type="SAM" id="MobiDB-lite"/>
    </source>
</evidence>
<reference evidence="2 3" key="1">
    <citation type="journal article" date="2021" name="Elife">
        <title>Chloroplast acquisition without the gene transfer in kleptoplastic sea slugs, Plakobranchus ocellatus.</title>
        <authorList>
            <person name="Maeda T."/>
            <person name="Takahashi S."/>
            <person name="Yoshida T."/>
            <person name="Shimamura S."/>
            <person name="Takaki Y."/>
            <person name="Nagai Y."/>
            <person name="Toyoda A."/>
            <person name="Suzuki Y."/>
            <person name="Arimoto A."/>
            <person name="Ishii H."/>
            <person name="Satoh N."/>
            <person name="Nishiyama T."/>
            <person name="Hasebe M."/>
            <person name="Maruyama T."/>
            <person name="Minagawa J."/>
            <person name="Obokata J."/>
            <person name="Shigenobu S."/>
        </authorList>
    </citation>
    <scope>NUCLEOTIDE SEQUENCE [LARGE SCALE GENOMIC DNA]</scope>
</reference>
<name>A0AAV4AM02_9GAST</name>
<accession>A0AAV4AM02</accession>
<feature type="compositionally biased region" description="Basic and acidic residues" evidence="1">
    <location>
        <begin position="1"/>
        <end position="14"/>
    </location>
</feature>
<gene>
    <name evidence="2" type="ORF">PoB_003528400</name>
</gene>